<dbReference type="AlphaFoldDB" id="A0A7M7T9S3"/>
<evidence type="ECO:0000313" key="3">
    <source>
        <dbReference type="Proteomes" id="UP000002358"/>
    </source>
</evidence>
<proteinExistence type="predicted"/>
<dbReference type="Proteomes" id="UP000002358">
    <property type="component" value="Chromosome 4"/>
</dbReference>
<protein>
    <submittedName>
        <fullName evidence="2">Uncharacterized protein</fullName>
    </submittedName>
</protein>
<name>A0A7M7T9S3_NASVI</name>
<accession>A0A7M7T9S3</accession>
<dbReference type="KEGG" id="nvi:100678558"/>
<reference evidence="2" key="1">
    <citation type="submission" date="2021-01" db="UniProtKB">
        <authorList>
            <consortium name="EnsemblMetazoa"/>
        </authorList>
    </citation>
    <scope>IDENTIFICATION</scope>
</reference>
<evidence type="ECO:0000256" key="1">
    <source>
        <dbReference type="SAM" id="MobiDB-lite"/>
    </source>
</evidence>
<evidence type="ECO:0000313" key="2">
    <source>
        <dbReference type="EnsemblMetazoa" id="XP_031785367"/>
    </source>
</evidence>
<organism evidence="2 3">
    <name type="scientific">Nasonia vitripennis</name>
    <name type="common">Parasitic wasp</name>
    <dbReference type="NCBI Taxonomy" id="7425"/>
    <lineage>
        <taxon>Eukaryota</taxon>
        <taxon>Metazoa</taxon>
        <taxon>Ecdysozoa</taxon>
        <taxon>Arthropoda</taxon>
        <taxon>Hexapoda</taxon>
        <taxon>Insecta</taxon>
        <taxon>Pterygota</taxon>
        <taxon>Neoptera</taxon>
        <taxon>Endopterygota</taxon>
        <taxon>Hymenoptera</taxon>
        <taxon>Apocrita</taxon>
        <taxon>Proctotrupomorpha</taxon>
        <taxon>Chalcidoidea</taxon>
        <taxon>Pteromalidae</taxon>
        <taxon>Pteromalinae</taxon>
        <taxon>Nasonia</taxon>
    </lineage>
</organism>
<dbReference type="EnsemblMetazoa" id="XM_016984907">
    <property type="protein sequence ID" value="XP_016840396"/>
    <property type="gene ID" value="LOC100678558"/>
</dbReference>
<dbReference type="RefSeq" id="XP_031785367.1">
    <property type="nucleotide sequence ID" value="XM_031929507.1"/>
</dbReference>
<dbReference type="EnsemblMetazoa" id="XM_031929507">
    <property type="protein sequence ID" value="XP_031785367"/>
    <property type="gene ID" value="LOC100678558"/>
</dbReference>
<dbReference type="RefSeq" id="XP_016840396.1">
    <property type="nucleotide sequence ID" value="XM_016984907.2"/>
</dbReference>
<dbReference type="InParanoid" id="A0A7M7T9S3"/>
<keyword evidence="3" id="KW-1185">Reference proteome</keyword>
<feature type="compositionally biased region" description="Polar residues" evidence="1">
    <location>
        <begin position="72"/>
        <end position="82"/>
    </location>
</feature>
<dbReference type="GeneID" id="100678558"/>
<feature type="region of interest" description="Disordered" evidence="1">
    <location>
        <begin position="69"/>
        <end position="96"/>
    </location>
</feature>
<sequence length="109" mass="12719">MGEVERYATSKNIDKRHREAPFCEVHRVVYEASWRSGGKKRKCGQLKRFRTTSRDYKDTMRRTNKVFYHKSPGQSSNATTSRQAEEGKNLRRGPTGTLTFYYLGLRGRP</sequence>